<evidence type="ECO:0000256" key="2">
    <source>
        <dbReference type="ARBA" id="ARBA00022448"/>
    </source>
</evidence>
<evidence type="ECO:0000256" key="3">
    <source>
        <dbReference type="ARBA" id="ARBA00022475"/>
    </source>
</evidence>
<feature type="transmembrane region" description="Helical" evidence="8">
    <location>
        <begin position="192"/>
        <end position="214"/>
    </location>
</feature>
<evidence type="ECO:0000256" key="6">
    <source>
        <dbReference type="ARBA" id="ARBA00023136"/>
    </source>
</evidence>
<evidence type="ECO:0000256" key="7">
    <source>
        <dbReference type="ARBA" id="ARBA00023170"/>
    </source>
</evidence>
<evidence type="ECO:0000256" key="1">
    <source>
        <dbReference type="ARBA" id="ARBA00004651"/>
    </source>
</evidence>
<sequence length="688" mass="79702">MTERKGKPYQAETCYTLERELKCKCKCNAFKGEDLEESTSTPENTDLEMVEIPEDDLWSSLGNQQTNVTCTSILDMDLFLHCSLAPALVIILVLSFLEQRLNRRQIDKKLHLLRGHFGIVIPLDFIGKFTNRWSFGFAIGAIANKVMLLFSEEYMPVQVPAWAKAFVFLIGAIEVGLSYYPFFACLSTNFRLTGSILGFLYTLIWVIVTTMHIAECPHGEVFGDYREVIFQWPSLLCLFFLLGRFAHIFVKAMRARMGLEAEPEEKCLLQIHQAEHVKRLLRKPELREQTCFQRNIYQWDPYFRFPSRMIGTSVLSLICLYMFVVVEFQADRLVFQNLNVFVEEIGNLTATLYGSQVYADFVLPFKEFIDALHGVWYFTMFAAVLTSVTYIFHILACYRKHLKRLWKGDKSFLPVKRHNPLPSESVASIARYSGWQIAYILWGYFILHFVQIIFGMIFVYTFVYPIKHNQGLKMLKRLGILVLTPVIAILITKLQIIVASKFFLQPKMSLEDKNKPLALNNRKAFHNFSYFLFFYNVIVGLGACLFRLLCSLILGTWLIARIDRTILQKGFEAFDSGYNTWIGMLFVDHYHNNPVLVSFCHILLSERSEKMLRRGIISSPWYNFTNSTVPQVSNKAGIRWQLLYTLLNNPILITLRKPKKFDISMQSRTIQASVLTSEVQNQQKSLLK</sequence>
<evidence type="ECO:0000313" key="9">
    <source>
        <dbReference type="Proteomes" id="UP000515159"/>
    </source>
</evidence>
<organism evidence="9 10">
    <name type="scientific">Geotrypetes seraphini</name>
    <name type="common">Gaboon caecilian</name>
    <name type="synonym">Caecilia seraphini</name>
    <dbReference type="NCBI Taxonomy" id="260995"/>
    <lineage>
        <taxon>Eukaryota</taxon>
        <taxon>Metazoa</taxon>
        <taxon>Chordata</taxon>
        <taxon>Craniata</taxon>
        <taxon>Vertebrata</taxon>
        <taxon>Euteleostomi</taxon>
        <taxon>Amphibia</taxon>
        <taxon>Gymnophiona</taxon>
        <taxon>Geotrypetes</taxon>
    </lineage>
</organism>
<dbReference type="GO" id="GO:0034632">
    <property type="term" value="F:retinol transmembrane transporter activity"/>
    <property type="evidence" value="ECO:0007669"/>
    <property type="project" value="InterPro"/>
</dbReference>
<dbReference type="PANTHER" id="PTHR21444">
    <property type="entry name" value="COILED-COIL DOMAIN-CONTAINING PROTEIN 180"/>
    <property type="match status" value="1"/>
</dbReference>
<dbReference type="InParanoid" id="A0A6P8NRS8"/>
<feature type="transmembrane region" description="Helical" evidence="8">
    <location>
        <begin position="532"/>
        <end position="560"/>
    </location>
</feature>
<name>A0A6P8NRS8_GEOSA</name>
<accession>A0A6P8NRS8</accession>
<comment type="subcellular location">
    <subcellularLocation>
        <location evidence="1">Cell membrane</location>
        <topology evidence="1">Multi-pass membrane protein</topology>
    </subcellularLocation>
</comment>
<dbReference type="Pfam" id="PF14752">
    <property type="entry name" value="RBP_receptor"/>
    <property type="match status" value="1"/>
</dbReference>
<keyword evidence="5 8" id="KW-1133">Transmembrane helix</keyword>
<protein>
    <submittedName>
        <fullName evidence="10">Stimulated by retinoic acid gene 6 protein-like isoform X1</fullName>
    </submittedName>
</protein>
<evidence type="ECO:0000256" key="5">
    <source>
        <dbReference type="ARBA" id="ARBA00022989"/>
    </source>
</evidence>
<feature type="transmembrane region" description="Helical" evidence="8">
    <location>
        <begin position="375"/>
        <end position="398"/>
    </location>
</feature>
<dbReference type="OrthoDB" id="2376984at2759"/>
<reference evidence="10" key="1">
    <citation type="submission" date="2025-08" db="UniProtKB">
        <authorList>
            <consortium name="RefSeq"/>
        </authorList>
    </citation>
    <scope>IDENTIFICATION</scope>
</reference>
<dbReference type="Proteomes" id="UP000515159">
    <property type="component" value="Chromosome 1"/>
</dbReference>
<dbReference type="AlphaFoldDB" id="A0A6P8NRS8"/>
<feature type="transmembrane region" description="Helical" evidence="8">
    <location>
        <begin position="229"/>
        <end position="250"/>
    </location>
</feature>
<dbReference type="PANTHER" id="PTHR21444:SF17">
    <property type="entry name" value="STIMULATED BY RETINOIC ACID GENE 6 PROTEIN-LIKE"/>
    <property type="match status" value="1"/>
</dbReference>
<keyword evidence="4 8" id="KW-0812">Transmembrane</keyword>
<dbReference type="GO" id="GO:0071939">
    <property type="term" value="P:vitamin A import into cell"/>
    <property type="evidence" value="ECO:0007669"/>
    <property type="project" value="TreeGrafter"/>
</dbReference>
<gene>
    <name evidence="10" type="primary">LOC117347156</name>
</gene>
<dbReference type="KEGG" id="gsh:117347156"/>
<keyword evidence="6 8" id="KW-0472">Membrane</keyword>
<evidence type="ECO:0000313" key="10">
    <source>
        <dbReference type="RefSeq" id="XP_033773519.1"/>
    </source>
</evidence>
<evidence type="ECO:0000256" key="4">
    <source>
        <dbReference type="ARBA" id="ARBA00022692"/>
    </source>
</evidence>
<dbReference type="GO" id="GO:0005886">
    <property type="term" value="C:plasma membrane"/>
    <property type="evidence" value="ECO:0007669"/>
    <property type="project" value="UniProtKB-SubCell"/>
</dbReference>
<dbReference type="InterPro" id="IPR026612">
    <property type="entry name" value="STRA6-like"/>
</dbReference>
<evidence type="ECO:0000256" key="8">
    <source>
        <dbReference type="SAM" id="Phobius"/>
    </source>
</evidence>
<feature type="transmembrane region" description="Helical" evidence="8">
    <location>
        <begin position="478"/>
        <end position="504"/>
    </location>
</feature>
<feature type="transmembrane region" description="Helical" evidence="8">
    <location>
        <begin position="133"/>
        <end position="150"/>
    </location>
</feature>
<dbReference type="RefSeq" id="XP_033773519.1">
    <property type="nucleotide sequence ID" value="XM_033917628.1"/>
</dbReference>
<feature type="transmembrane region" description="Helical" evidence="8">
    <location>
        <begin position="309"/>
        <end position="330"/>
    </location>
</feature>
<feature type="transmembrane region" description="Helical" evidence="8">
    <location>
        <begin position="78"/>
        <end position="97"/>
    </location>
</feature>
<feature type="transmembrane region" description="Helical" evidence="8">
    <location>
        <begin position="441"/>
        <end position="466"/>
    </location>
</feature>
<keyword evidence="3" id="KW-1003">Cell membrane</keyword>
<keyword evidence="2" id="KW-0813">Transport</keyword>
<proteinExistence type="predicted"/>
<keyword evidence="7" id="KW-0675">Receptor</keyword>
<keyword evidence="9" id="KW-1185">Reference proteome</keyword>
<dbReference type="GO" id="GO:0038023">
    <property type="term" value="F:signaling receptor activity"/>
    <property type="evidence" value="ECO:0007669"/>
    <property type="project" value="InterPro"/>
</dbReference>
<dbReference type="GeneID" id="117347156"/>
<feature type="transmembrane region" description="Helical" evidence="8">
    <location>
        <begin position="162"/>
        <end position="180"/>
    </location>
</feature>